<accession>A0A5B0R040</accession>
<sequence>MPTNTVSAARCTIKLITPSSSSASTKPTKTACQEYSQQSITDPITGAFKEIVTIESKQSSRFQISFQVHHTAYDLLERTKPSRSSRSTATGKPLKSSDYVVDFFLDGISIGGGYHQHHTQTARRHTISAFPSSNITARPLQFAPLHLVDPDDYPQDLTGVESPAEQVCQDEEIIRSLGTIEVKITRCELSLKERRSNRKRIRLRPTSNDMMFSESIKKARLSSTAGLGQPTFYERENDRISYRVRCQDPNPFLHFIFKYKPRSVLIAEGILPPPIIPPELAVEGASTSTKPDRKSSSPENRITIESGPESEKEESRVIKKERREKETSCKKEDDNEKLNCRSGRKNDGKKRGTGGERNGQIDQKPRRVSPQTDRKPELTTRTTQDIKPSKPMFIDLTL</sequence>
<dbReference type="AlphaFoldDB" id="A0A5B0R040"/>
<keyword evidence="4" id="KW-1185">Reference proteome</keyword>
<organism evidence="3 4">
    <name type="scientific">Puccinia graminis f. sp. tritici</name>
    <dbReference type="NCBI Taxonomy" id="56615"/>
    <lineage>
        <taxon>Eukaryota</taxon>
        <taxon>Fungi</taxon>
        <taxon>Dikarya</taxon>
        <taxon>Basidiomycota</taxon>
        <taxon>Pucciniomycotina</taxon>
        <taxon>Pucciniomycetes</taxon>
        <taxon>Pucciniales</taxon>
        <taxon>Pucciniaceae</taxon>
        <taxon>Puccinia</taxon>
    </lineage>
</organism>
<feature type="domain" description="DUF7918" evidence="2">
    <location>
        <begin position="95"/>
        <end position="272"/>
    </location>
</feature>
<evidence type="ECO:0000259" key="2">
    <source>
        <dbReference type="Pfam" id="PF25534"/>
    </source>
</evidence>
<evidence type="ECO:0000313" key="3">
    <source>
        <dbReference type="EMBL" id="KAA1118840.1"/>
    </source>
</evidence>
<name>A0A5B0R040_PUCGR</name>
<feature type="compositionally biased region" description="Basic and acidic residues" evidence="1">
    <location>
        <begin position="309"/>
        <end position="354"/>
    </location>
</feature>
<dbReference type="OrthoDB" id="3364132at2759"/>
<proteinExistence type="predicted"/>
<reference evidence="3 4" key="1">
    <citation type="submission" date="2019-05" db="EMBL/GenBank/DDBJ databases">
        <title>Emergence of the Ug99 lineage of the wheat stem rust pathogen through somatic hybridization.</title>
        <authorList>
            <person name="Li F."/>
            <person name="Upadhyaya N.M."/>
            <person name="Sperschneider J."/>
            <person name="Matny O."/>
            <person name="Nguyen-Phuc H."/>
            <person name="Mago R."/>
            <person name="Raley C."/>
            <person name="Miller M.E."/>
            <person name="Silverstein K.A.T."/>
            <person name="Henningsen E."/>
            <person name="Hirsch C.D."/>
            <person name="Visser B."/>
            <person name="Pretorius Z.A."/>
            <person name="Steffenson B.J."/>
            <person name="Schwessinger B."/>
            <person name="Dodds P.N."/>
            <person name="Figueroa M."/>
        </authorList>
    </citation>
    <scope>NUCLEOTIDE SEQUENCE [LARGE SCALE GENOMIC DNA]</scope>
    <source>
        <strain evidence="3">21-0</strain>
    </source>
</reference>
<feature type="region of interest" description="Disordered" evidence="1">
    <location>
        <begin position="281"/>
        <end position="398"/>
    </location>
</feature>
<dbReference type="Proteomes" id="UP000324748">
    <property type="component" value="Unassembled WGS sequence"/>
</dbReference>
<dbReference type="PANTHER" id="PTHR36223">
    <property type="entry name" value="BETA-LACTAMASE-TYPE TRANSPEPTIDASE FOLD DOMAIN CONTAINING PROTEIN"/>
    <property type="match status" value="1"/>
</dbReference>
<dbReference type="EMBL" id="VSWC01000001">
    <property type="protein sequence ID" value="KAA1118840.1"/>
    <property type="molecule type" value="Genomic_DNA"/>
</dbReference>
<protein>
    <recommendedName>
        <fullName evidence="2">DUF7918 domain-containing protein</fullName>
    </recommendedName>
</protein>
<dbReference type="InterPro" id="IPR057678">
    <property type="entry name" value="DUF7918"/>
</dbReference>
<evidence type="ECO:0000256" key="1">
    <source>
        <dbReference type="SAM" id="MobiDB-lite"/>
    </source>
</evidence>
<dbReference type="Pfam" id="PF25534">
    <property type="entry name" value="DUF7918"/>
    <property type="match status" value="1"/>
</dbReference>
<comment type="caution">
    <text evidence="3">The sequence shown here is derived from an EMBL/GenBank/DDBJ whole genome shotgun (WGS) entry which is preliminary data.</text>
</comment>
<dbReference type="PANTHER" id="PTHR36223:SF5">
    <property type="entry name" value="BETA-LACTAMASE-TYPE TRANSPEPTIDASE FOLD DOMAIN CONTAINING PROTEIN"/>
    <property type="match status" value="1"/>
</dbReference>
<gene>
    <name evidence="3" type="ORF">PGT21_007730</name>
</gene>
<evidence type="ECO:0000313" key="4">
    <source>
        <dbReference type="Proteomes" id="UP000324748"/>
    </source>
</evidence>